<dbReference type="Gene3D" id="3.40.50.2300">
    <property type="match status" value="1"/>
</dbReference>
<dbReference type="EMBL" id="JQCQ01000055">
    <property type="protein sequence ID" value="KRO20882.1"/>
    <property type="molecule type" value="Genomic_DNA"/>
</dbReference>
<dbReference type="PATRIC" id="fig|480391.4.peg.1508"/>
<protein>
    <submittedName>
        <fullName evidence="1">Uncharacterized protein</fullName>
    </submittedName>
</protein>
<dbReference type="Proteomes" id="UP000051249">
    <property type="component" value="Unassembled WGS sequence"/>
</dbReference>
<reference evidence="1 2" key="1">
    <citation type="journal article" date="2015" name="Genome Announc.">
        <title>Expanding the biotechnology potential of lactobacilli through comparative genomics of 213 strains and associated genera.</title>
        <authorList>
            <person name="Sun Z."/>
            <person name="Harris H.M."/>
            <person name="McCann A."/>
            <person name="Guo C."/>
            <person name="Argimon S."/>
            <person name="Zhang W."/>
            <person name="Yang X."/>
            <person name="Jeffery I.B."/>
            <person name="Cooney J.C."/>
            <person name="Kagawa T.F."/>
            <person name="Liu W."/>
            <person name="Song Y."/>
            <person name="Salvetti E."/>
            <person name="Wrobel A."/>
            <person name="Rasinkangas P."/>
            <person name="Parkhill J."/>
            <person name="Rea M.C."/>
            <person name="O'Sullivan O."/>
            <person name="Ritari J."/>
            <person name="Douillard F.P."/>
            <person name="Paul Ross R."/>
            <person name="Yang R."/>
            <person name="Briner A.E."/>
            <person name="Felis G.E."/>
            <person name="de Vos W.M."/>
            <person name="Barrangou R."/>
            <person name="Klaenhammer T.R."/>
            <person name="Caufield P.W."/>
            <person name="Cui Y."/>
            <person name="Zhang H."/>
            <person name="O'Toole P.W."/>
        </authorList>
    </citation>
    <scope>NUCLEOTIDE SEQUENCE [LARGE SCALE GENOMIC DNA]</scope>
    <source>
        <strain evidence="1 2">DSM 23026</strain>
    </source>
</reference>
<name>A0A0R2N888_9LACO</name>
<gene>
    <name evidence="1" type="ORF">IV88_GL001484</name>
</gene>
<evidence type="ECO:0000313" key="1">
    <source>
        <dbReference type="EMBL" id="KRO20882.1"/>
    </source>
</evidence>
<accession>A0A0R2N888</accession>
<sequence>MGRVIIMIKGISTYFCLESYECSVKYSNYMQRIYSSLDVSDYLKSYIIRADQILNIKNQKEKLIIVFLGINYIYQNKDGIELAIKLRQSIYNLKIIFVSSQFENLLMGLSCHIEPFDFINANQEDWLIRKKIKSDILLISKNTQKKFQTQNDTFSINTMGKTIILLSNEMDFIETSDKPHRLILHSINKKLSILRNYQLNFTQYKFFNKMPSKFLNKSK</sequence>
<comment type="caution">
    <text evidence="1">The sequence shown here is derived from an EMBL/GenBank/DDBJ whole genome shotgun (WGS) entry which is preliminary data.</text>
</comment>
<proteinExistence type="predicted"/>
<evidence type="ECO:0000313" key="2">
    <source>
        <dbReference type="Proteomes" id="UP000051249"/>
    </source>
</evidence>
<dbReference type="AlphaFoldDB" id="A0A0R2N888"/>
<keyword evidence="2" id="KW-1185">Reference proteome</keyword>
<organism evidence="1 2">
    <name type="scientific">Pediococcus argentinicus</name>
    <dbReference type="NCBI Taxonomy" id="480391"/>
    <lineage>
        <taxon>Bacteria</taxon>
        <taxon>Bacillati</taxon>
        <taxon>Bacillota</taxon>
        <taxon>Bacilli</taxon>
        <taxon>Lactobacillales</taxon>
        <taxon>Lactobacillaceae</taxon>
        <taxon>Pediococcus</taxon>
    </lineage>
</organism>